<gene>
    <name evidence="2" type="ORF">A6302_04341</name>
</gene>
<protein>
    <submittedName>
        <fullName evidence="2">Uncharacterized protein</fullName>
    </submittedName>
</protein>
<feature type="compositionally biased region" description="Low complexity" evidence="1">
    <location>
        <begin position="290"/>
        <end position="300"/>
    </location>
</feature>
<feature type="compositionally biased region" description="Pro residues" evidence="1">
    <location>
        <begin position="25"/>
        <end position="34"/>
    </location>
</feature>
<feature type="compositionally biased region" description="Gly residues" evidence="1">
    <location>
        <begin position="241"/>
        <end position="250"/>
    </location>
</feature>
<proteinExistence type="predicted"/>
<feature type="region of interest" description="Disordered" evidence="1">
    <location>
        <begin position="18"/>
        <end position="45"/>
    </location>
</feature>
<evidence type="ECO:0000313" key="3">
    <source>
        <dbReference type="Proteomes" id="UP000094622"/>
    </source>
</evidence>
<reference evidence="2 3" key="1">
    <citation type="submission" date="2016-07" db="EMBL/GenBank/DDBJ databases">
        <title>Draft Genome Sequence of Methylobrevis pamukkalensis PK2.</title>
        <authorList>
            <person name="Vasilenko O.V."/>
            <person name="Doronina N.V."/>
            <person name="Shmareva M.N."/>
            <person name="Tarlachkov S.V."/>
            <person name="Mustakhimov I."/>
            <person name="Trotsenko Y.A."/>
        </authorList>
    </citation>
    <scope>NUCLEOTIDE SEQUENCE [LARGE SCALE GENOMIC DNA]</scope>
    <source>
        <strain evidence="2 3">PK2</strain>
    </source>
</reference>
<feature type="compositionally biased region" description="Low complexity" evidence="1">
    <location>
        <begin position="165"/>
        <end position="183"/>
    </location>
</feature>
<feature type="region of interest" description="Disordered" evidence="1">
    <location>
        <begin position="105"/>
        <end position="217"/>
    </location>
</feature>
<dbReference type="AlphaFoldDB" id="A0A1E3GWT0"/>
<dbReference type="Proteomes" id="UP000094622">
    <property type="component" value="Unassembled WGS sequence"/>
</dbReference>
<evidence type="ECO:0000313" key="2">
    <source>
        <dbReference type="EMBL" id="ODN68026.1"/>
    </source>
</evidence>
<feature type="compositionally biased region" description="Basic residues" evidence="1">
    <location>
        <begin position="119"/>
        <end position="139"/>
    </location>
</feature>
<feature type="region of interest" description="Disordered" evidence="1">
    <location>
        <begin position="230"/>
        <end position="330"/>
    </location>
</feature>
<sequence length="330" mass="34678">MDPPAGVSCGHVRFDAPRHRAPCLVRPPRPPPALAPAAGGDDARPAARSLPRLAVGDHAAADDGGDGDRLFHGLHHALADTRRPCGCRPRGRDEALGRARLLFAGAQSQGLRRGAGARPQRRLSRHGRGPAHPSRHRPLHGGGDRGDRLRPAGGRDRRQRRARRQPAAPGRGAAAVVPAGVAPSHRGDDAEPAAGRLCPGDDGSRRDDLHPAPAGLRALSARRRVRCAGGGRCGHLPPQGRQGGPAGAPGHGLPRATGGWRHPAAPPPRPRPARRHERDSRHAVDGRCAGGLRLRPLSGQQLGGGRRPRRAHLHPLPPAALRVADDGGRR</sequence>
<organism evidence="2 3">
    <name type="scientific">Methylobrevis pamukkalensis</name>
    <dbReference type="NCBI Taxonomy" id="1439726"/>
    <lineage>
        <taxon>Bacteria</taxon>
        <taxon>Pseudomonadati</taxon>
        <taxon>Pseudomonadota</taxon>
        <taxon>Alphaproteobacteria</taxon>
        <taxon>Hyphomicrobiales</taxon>
        <taxon>Pleomorphomonadaceae</taxon>
        <taxon>Methylobrevis</taxon>
    </lineage>
</organism>
<evidence type="ECO:0000256" key="1">
    <source>
        <dbReference type="SAM" id="MobiDB-lite"/>
    </source>
</evidence>
<feature type="compositionally biased region" description="Low complexity" evidence="1">
    <location>
        <begin position="35"/>
        <end position="45"/>
    </location>
</feature>
<keyword evidence="3" id="KW-1185">Reference proteome</keyword>
<accession>A0A1E3GWT0</accession>
<comment type="caution">
    <text evidence="2">The sequence shown here is derived from an EMBL/GenBank/DDBJ whole genome shotgun (WGS) entry which is preliminary data.</text>
</comment>
<dbReference type="EMBL" id="MCRJ01000197">
    <property type="protein sequence ID" value="ODN68026.1"/>
    <property type="molecule type" value="Genomic_DNA"/>
</dbReference>
<feature type="compositionally biased region" description="Basic and acidic residues" evidence="1">
    <location>
        <begin position="142"/>
        <end position="156"/>
    </location>
</feature>
<feature type="compositionally biased region" description="Basic and acidic residues" evidence="1">
    <location>
        <begin position="276"/>
        <end position="285"/>
    </location>
</feature>
<name>A0A1E3GWT0_9HYPH</name>